<evidence type="ECO:0000313" key="2">
    <source>
        <dbReference type="EMBL" id="MBR7838116.1"/>
    </source>
</evidence>
<name>A0A941EW96_9ACTN</name>
<feature type="transmembrane region" description="Helical" evidence="1">
    <location>
        <begin position="230"/>
        <end position="253"/>
    </location>
</feature>
<keyword evidence="1" id="KW-0472">Membrane</keyword>
<evidence type="ECO:0000313" key="3">
    <source>
        <dbReference type="Proteomes" id="UP000675781"/>
    </source>
</evidence>
<keyword evidence="1" id="KW-1133">Transmembrane helix</keyword>
<keyword evidence="3" id="KW-1185">Reference proteome</keyword>
<accession>A0A941EW96</accession>
<dbReference type="AlphaFoldDB" id="A0A941EW96"/>
<dbReference type="Proteomes" id="UP000675781">
    <property type="component" value="Unassembled WGS sequence"/>
</dbReference>
<dbReference type="RefSeq" id="WP_212532577.1">
    <property type="nucleotide sequence ID" value="NZ_JAGSOG010000258.1"/>
</dbReference>
<proteinExistence type="predicted"/>
<feature type="transmembrane region" description="Helical" evidence="1">
    <location>
        <begin position="190"/>
        <end position="210"/>
    </location>
</feature>
<gene>
    <name evidence="2" type="ORF">KDL01_32890</name>
</gene>
<sequence>MQPRRRNWRPSRWPERPTVARAVQVGRRSSELELMHRALGFAALGFVAMMPLLIVIADASPVDYGGFGQWVADSMGLSGQSEHIVKELFAQSRGALSSTDVLGLVVVCVFGQSFASSVQTGYEKAWDLRPQLRHRLWQQVLWLATLTGQLYVVALSSHSVHAWTGLIRGVLWIVLFWWGQWILLGGRIPWRALLPGAILTMIGLFGLRIFSRLVFAPMVVDAANTYGAVGTVLIVVTWMVGLGFVVFGAALLGEQCRRDRLIR</sequence>
<organism evidence="2 3">
    <name type="scientific">Actinospica durhamensis</name>
    <dbReference type="NCBI Taxonomy" id="1508375"/>
    <lineage>
        <taxon>Bacteria</taxon>
        <taxon>Bacillati</taxon>
        <taxon>Actinomycetota</taxon>
        <taxon>Actinomycetes</taxon>
        <taxon>Catenulisporales</taxon>
        <taxon>Actinospicaceae</taxon>
        <taxon>Actinospica</taxon>
    </lineage>
</organism>
<evidence type="ECO:0000256" key="1">
    <source>
        <dbReference type="SAM" id="Phobius"/>
    </source>
</evidence>
<keyword evidence="1" id="KW-0812">Transmembrane</keyword>
<comment type="caution">
    <text evidence="2">The sequence shown here is derived from an EMBL/GenBank/DDBJ whole genome shotgun (WGS) entry which is preliminary data.</text>
</comment>
<feature type="transmembrane region" description="Helical" evidence="1">
    <location>
        <begin position="160"/>
        <end position="178"/>
    </location>
</feature>
<protein>
    <submittedName>
        <fullName evidence="2">YihY/virulence factor BrkB family protein</fullName>
    </submittedName>
</protein>
<dbReference type="EMBL" id="JAGSOG010000258">
    <property type="protein sequence ID" value="MBR7838116.1"/>
    <property type="molecule type" value="Genomic_DNA"/>
</dbReference>
<reference evidence="2" key="1">
    <citation type="submission" date="2021-04" db="EMBL/GenBank/DDBJ databases">
        <title>Genome based classification of Actinospica acidithermotolerans sp. nov., an actinobacterium isolated from an Indonesian hot spring.</title>
        <authorList>
            <person name="Kusuma A.B."/>
            <person name="Putra K.E."/>
            <person name="Nafisah S."/>
            <person name="Loh J."/>
            <person name="Nouioui I."/>
            <person name="Goodfellow M."/>
        </authorList>
    </citation>
    <scope>NUCLEOTIDE SEQUENCE</scope>
    <source>
        <strain evidence="2">CSCA 57</strain>
    </source>
</reference>
<feature type="transmembrane region" description="Helical" evidence="1">
    <location>
        <begin position="38"/>
        <end position="57"/>
    </location>
</feature>